<evidence type="ECO:0000256" key="4">
    <source>
        <dbReference type="ARBA" id="ARBA00022475"/>
    </source>
</evidence>
<evidence type="ECO:0000256" key="5">
    <source>
        <dbReference type="ARBA" id="ARBA00022692"/>
    </source>
</evidence>
<sequence>MRRKMNSENSAFFRLILNNKFVTGLLVILLLLMVVYMLHAVRFIFQPIAAFMGAVGAPIVVAGVFYYLLNPTVDWAEKRFKMKRNLTITLEFVILTALIVWAGAVLVPIARDQIDSLVRHWPEYWNNITDKLNQWTSDRRFKALNSWVKSTNSNLEGYVGNVASLLKNSGGSTISSVFSTITMIFITIATFPLILFYLLKDGHQLPGYMTQFLPVKARQSFIETITEINLQISNYIRGQLSVAFAVALMFGIGYMIIGLPYAWLIAVIAGFLNLIPFLGSFLAMIPAVVVGMFVSPMMLVYILIVFIIEQTLEGKVISPKLLGNSLKIHPVTVVIILLSAGNIFGVIGVIFGIPGYAIVKVLASRLYIWWKHNSNLFDDDETNDHITPVAPAPTDE</sequence>
<protein>
    <submittedName>
        <fullName evidence="8">Putative PurR-regulated permease PerM</fullName>
    </submittedName>
</protein>
<dbReference type="AlphaFoldDB" id="A0A288Q6D1"/>
<dbReference type="KEGG" id="wso:WSWS_00853"/>
<dbReference type="Proteomes" id="UP000254912">
    <property type="component" value="Unassembled WGS sequence"/>
</dbReference>
<evidence type="ECO:0000256" key="6">
    <source>
        <dbReference type="ARBA" id="ARBA00022989"/>
    </source>
</evidence>
<comment type="caution">
    <text evidence="8">The sequence shown here is derived from an EMBL/GenBank/DDBJ whole genome shotgun (WGS) entry which is preliminary data.</text>
</comment>
<evidence type="ECO:0000256" key="7">
    <source>
        <dbReference type="ARBA" id="ARBA00023136"/>
    </source>
</evidence>
<keyword evidence="4" id="KW-1003">Cell membrane</keyword>
<keyword evidence="7" id="KW-0472">Membrane</keyword>
<evidence type="ECO:0000256" key="3">
    <source>
        <dbReference type="ARBA" id="ARBA00022448"/>
    </source>
</evidence>
<keyword evidence="6" id="KW-1133">Transmembrane helix</keyword>
<evidence type="ECO:0000313" key="9">
    <source>
        <dbReference type="Proteomes" id="UP000254912"/>
    </source>
</evidence>
<organism evidence="8 9">
    <name type="scientific">Weissella soli</name>
    <dbReference type="NCBI Taxonomy" id="155866"/>
    <lineage>
        <taxon>Bacteria</taxon>
        <taxon>Bacillati</taxon>
        <taxon>Bacillota</taxon>
        <taxon>Bacilli</taxon>
        <taxon>Lactobacillales</taxon>
        <taxon>Lactobacillaceae</taxon>
        <taxon>Weissella</taxon>
    </lineage>
</organism>
<gene>
    <name evidence="8" type="ORF">DFP99_0481</name>
</gene>
<evidence type="ECO:0000313" key="8">
    <source>
        <dbReference type="EMBL" id="RDL12055.1"/>
    </source>
</evidence>
<dbReference type="RefSeq" id="WP_070230112.1">
    <property type="nucleotide sequence ID" value="NZ_BJYO01000002.1"/>
</dbReference>
<keyword evidence="5" id="KW-0812">Transmembrane</keyword>
<reference evidence="8 9" key="1">
    <citation type="submission" date="2018-07" db="EMBL/GenBank/DDBJ databases">
        <title>Genomic Encyclopedia of Type Strains, Phase III (KMG-III): the genomes of soil and plant-associated and newly described type strains.</title>
        <authorList>
            <person name="Whitman W."/>
        </authorList>
    </citation>
    <scope>NUCLEOTIDE SEQUENCE [LARGE SCALE GENOMIC DNA]</scope>
    <source>
        <strain evidence="8 9">CECT 7031</strain>
    </source>
</reference>
<dbReference type="EMBL" id="QRAS01000001">
    <property type="protein sequence ID" value="RDL12055.1"/>
    <property type="molecule type" value="Genomic_DNA"/>
</dbReference>
<dbReference type="Pfam" id="PF01594">
    <property type="entry name" value="AI-2E_transport"/>
    <property type="match status" value="1"/>
</dbReference>
<comment type="subcellular location">
    <subcellularLocation>
        <location evidence="1">Cell membrane</location>
        <topology evidence="1">Multi-pass membrane protein</topology>
    </subcellularLocation>
</comment>
<dbReference type="GO" id="GO:0005886">
    <property type="term" value="C:plasma membrane"/>
    <property type="evidence" value="ECO:0007669"/>
    <property type="project" value="UniProtKB-SubCell"/>
</dbReference>
<dbReference type="PANTHER" id="PTHR21716">
    <property type="entry name" value="TRANSMEMBRANE PROTEIN"/>
    <property type="match status" value="1"/>
</dbReference>
<evidence type="ECO:0000256" key="1">
    <source>
        <dbReference type="ARBA" id="ARBA00004651"/>
    </source>
</evidence>
<comment type="similarity">
    <text evidence="2">Belongs to the autoinducer-2 exporter (AI-2E) (TC 2.A.86) family.</text>
</comment>
<keyword evidence="3" id="KW-0813">Transport</keyword>
<dbReference type="GO" id="GO:0055085">
    <property type="term" value="P:transmembrane transport"/>
    <property type="evidence" value="ECO:0007669"/>
    <property type="project" value="TreeGrafter"/>
</dbReference>
<proteinExistence type="inferred from homology"/>
<name>A0A288Q6D1_9LACO</name>
<evidence type="ECO:0000256" key="2">
    <source>
        <dbReference type="ARBA" id="ARBA00009773"/>
    </source>
</evidence>
<keyword evidence="9" id="KW-1185">Reference proteome</keyword>
<dbReference type="PANTHER" id="PTHR21716:SF53">
    <property type="entry name" value="PERMEASE PERM-RELATED"/>
    <property type="match status" value="1"/>
</dbReference>
<dbReference type="GeneID" id="94546050"/>
<accession>A0A288Q6D1</accession>
<dbReference type="InterPro" id="IPR002549">
    <property type="entry name" value="AI-2E-like"/>
</dbReference>